<gene>
    <name evidence="1" type="ORF">THERMOS_640</name>
</gene>
<accession>A0A8H9CGA1</accession>
<protein>
    <submittedName>
        <fullName evidence="1">Uncharacterized protein</fullName>
    </submittedName>
</protein>
<evidence type="ECO:0000313" key="1">
    <source>
        <dbReference type="EMBL" id="CAB5497183.1"/>
    </source>
</evidence>
<dbReference type="Proteomes" id="UP000643672">
    <property type="component" value="Unassembled WGS sequence"/>
</dbReference>
<organism evidence="1 2">
    <name type="scientific">Bathymodiolus thermophilus thioautotrophic gill symbiont</name>
    <dbReference type="NCBI Taxonomy" id="2360"/>
    <lineage>
        <taxon>Bacteria</taxon>
        <taxon>Pseudomonadati</taxon>
        <taxon>Pseudomonadota</taxon>
        <taxon>Gammaproteobacteria</taxon>
        <taxon>sulfur-oxidizing symbionts</taxon>
    </lineage>
</organism>
<sequence>MPSSFVIFSLSNKTPAYSIFSKIMAKIEAHFLSNIFNKVKNILNSKGYLLIPHI</sequence>
<keyword evidence="2" id="KW-1185">Reference proteome</keyword>
<proteinExistence type="predicted"/>
<reference evidence="1 2" key="1">
    <citation type="submission" date="2020-05" db="EMBL/GenBank/DDBJ databases">
        <authorList>
            <person name="Petersen J."/>
            <person name="Sayavedra L."/>
        </authorList>
    </citation>
    <scope>NUCLEOTIDE SEQUENCE [LARGE SCALE GENOMIC DNA]</scope>
    <source>
        <strain evidence="1">B thermophilus SOXS</strain>
    </source>
</reference>
<name>A0A8H9CGA1_9GAMM</name>
<evidence type="ECO:0000313" key="2">
    <source>
        <dbReference type="Proteomes" id="UP000643672"/>
    </source>
</evidence>
<dbReference type="AlphaFoldDB" id="A0A8H9CGA1"/>
<dbReference type="EMBL" id="CAESAQ020000034">
    <property type="protein sequence ID" value="CAB5497183.1"/>
    <property type="molecule type" value="Genomic_DNA"/>
</dbReference>
<comment type="caution">
    <text evidence="1">The sequence shown here is derived from an EMBL/GenBank/DDBJ whole genome shotgun (WGS) entry which is preliminary data.</text>
</comment>